<proteinExistence type="predicted"/>
<sequence>MTIASSATVTDEALRSLTCTFISNPLIVELTFDDTREVRHSQASHTDCDTHCRVRYVETFSSAMRFTKGYTCPAMHTVMFSDAS</sequence>
<gene>
    <name evidence="1" type="ORF">GCM10009855_22300</name>
</gene>
<organism evidence="1 2">
    <name type="scientific">Gordonia cholesterolivorans</name>
    <dbReference type="NCBI Taxonomy" id="559625"/>
    <lineage>
        <taxon>Bacteria</taxon>
        <taxon>Bacillati</taxon>
        <taxon>Actinomycetota</taxon>
        <taxon>Actinomycetes</taxon>
        <taxon>Mycobacteriales</taxon>
        <taxon>Gordoniaceae</taxon>
        <taxon>Gordonia</taxon>
    </lineage>
</organism>
<dbReference type="EMBL" id="BAAARB010000010">
    <property type="protein sequence ID" value="GAA2381726.1"/>
    <property type="molecule type" value="Genomic_DNA"/>
</dbReference>
<dbReference type="Proteomes" id="UP001501170">
    <property type="component" value="Unassembled WGS sequence"/>
</dbReference>
<keyword evidence="2" id="KW-1185">Reference proteome</keyword>
<evidence type="ECO:0000313" key="1">
    <source>
        <dbReference type="EMBL" id="GAA2381726.1"/>
    </source>
</evidence>
<accession>A0ABP5UJ22</accession>
<evidence type="ECO:0000313" key="2">
    <source>
        <dbReference type="Proteomes" id="UP001501170"/>
    </source>
</evidence>
<protein>
    <submittedName>
        <fullName evidence="1">Uncharacterized protein</fullName>
    </submittedName>
</protein>
<name>A0ABP5UJ22_9ACTN</name>
<reference evidence="2" key="1">
    <citation type="journal article" date="2019" name="Int. J. Syst. Evol. Microbiol.">
        <title>The Global Catalogue of Microorganisms (GCM) 10K type strain sequencing project: providing services to taxonomists for standard genome sequencing and annotation.</title>
        <authorList>
            <consortium name="The Broad Institute Genomics Platform"/>
            <consortium name="The Broad Institute Genome Sequencing Center for Infectious Disease"/>
            <person name="Wu L."/>
            <person name="Ma J."/>
        </authorList>
    </citation>
    <scope>NUCLEOTIDE SEQUENCE [LARGE SCALE GENOMIC DNA]</scope>
    <source>
        <strain evidence="2">JCM 16227</strain>
    </source>
</reference>
<comment type="caution">
    <text evidence="1">The sequence shown here is derived from an EMBL/GenBank/DDBJ whole genome shotgun (WGS) entry which is preliminary data.</text>
</comment>